<evidence type="ECO:0000313" key="4">
    <source>
        <dbReference type="EMBL" id="MCR1822674.1"/>
    </source>
</evidence>
<feature type="coiled-coil region" evidence="1">
    <location>
        <begin position="78"/>
        <end position="112"/>
    </location>
</feature>
<name>A0A9X2S1C2_9FIRM</name>
<dbReference type="Pfam" id="PF26011">
    <property type="entry name" value="Beta-barrel_RND_rel"/>
    <property type="match status" value="1"/>
</dbReference>
<feature type="domain" description="RND related beta-barrel" evidence="2">
    <location>
        <begin position="198"/>
        <end position="260"/>
    </location>
</feature>
<accession>A0A9X2S1C2</accession>
<reference evidence="4" key="1">
    <citation type="submission" date="2022-07" db="EMBL/GenBank/DDBJ databases">
        <title>Enhanced cultured diversity of the mouse gut microbiota enables custom-made synthetic communities.</title>
        <authorList>
            <person name="Afrizal A."/>
        </authorList>
    </citation>
    <scope>NUCLEOTIDE SEQUENCE</scope>
    <source>
        <strain evidence="4">DSM 29186</strain>
    </source>
</reference>
<keyword evidence="5" id="KW-1185">Reference proteome</keyword>
<organism evidence="4 5">
    <name type="scientific">Terrisporobacter muris</name>
    <dbReference type="NCBI Taxonomy" id="2963284"/>
    <lineage>
        <taxon>Bacteria</taxon>
        <taxon>Bacillati</taxon>
        <taxon>Bacillota</taxon>
        <taxon>Clostridia</taxon>
        <taxon>Peptostreptococcales</taxon>
        <taxon>Peptostreptococcaceae</taxon>
        <taxon>Terrisporobacter</taxon>
    </lineage>
</organism>
<dbReference type="InterPro" id="IPR058729">
    <property type="entry name" value="Beta-barrel_RND-rel"/>
</dbReference>
<evidence type="ECO:0008006" key="6">
    <source>
        <dbReference type="Google" id="ProtNLM"/>
    </source>
</evidence>
<feature type="domain" description="RND related barrel-sandwich hybrid" evidence="3">
    <location>
        <begin position="42"/>
        <end position="188"/>
    </location>
</feature>
<feature type="non-terminal residue" evidence="4">
    <location>
        <position position="1"/>
    </location>
</feature>
<dbReference type="Pfam" id="PF26018">
    <property type="entry name" value="BSH_RND_rel"/>
    <property type="match status" value="1"/>
</dbReference>
<dbReference type="RefSeq" id="WP_257560351.1">
    <property type="nucleotide sequence ID" value="NZ_JANKBY010000070.1"/>
</dbReference>
<evidence type="ECO:0000313" key="5">
    <source>
        <dbReference type="Proteomes" id="UP001140817"/>
    </source>
</evidence>
<dbReference type="InterPro" id="IPR058709">
    <property type="entry name" value="BSH_RND-rel"/>
</dbReference>
<dbReference type="AlphaFoldDB" id="A0A9X2S1C2"/>
<proteinExistence type="predicted"/>
<dbReference type="Proteomes" id="UP001140817">
    <property type="component" value="Unassembled WGS sequence"/>
</dbReference>
<comment type="caution">
    <text evidence="4">The sequence shown here is derived from an EMBL/GenBank/DDBJ whole genome shotgun (WGS) entry which is preliminary data.</text>
</comment>
<evidence type="ECO:0000259" key="3">
    <source>
        <dbReference type="Pfam" id="PF26018"/>
    </source>
</evidence>
<gene>
    <name evidence="4" type="ORF">NSA58_07740</name>
</gene>
<protein>
    <recommendedName>
        <fullName evidence="6">HlyD family secretion protein</fullName>
    </recommendedName>
</protein>
<keyword evidence="1" id="KW-0175">Coiled coil</keyword>
<sequence>ILIYLVFKGVTLLIGLNTSVLVLKDDFYTMKVKEKCIVIRDEYLIKSDTSGTLSLLVNNNEKVQKSQNIATIYNNNIDDSINKEINNLKEEIKDLERENNALKIGILSVKKEELKILEEKVKANATNYYASTSGIISYKYDNNENKYNSDDLSNLTKEDIENLSNNYIPTSTNNKKIKQGNIIARLINNNEYYVAFVSEDNKLFNEGDSVKIKIKNEEINGEIYKIYKKNNCFIIVVKITQQNLEIYDTRVEEFDIIYRQMEALRIPKESIVKKDSKTGVYVINEENNKPEFIEIKGISFEDDTYVYVDFRSNEVNGVNTIKLHDRIILRPNFINKRITKIN</sequence>
<evidence type="ECO:0000256" key="1">
    <source>
        <dbReference type="SAM" id="Coils"/>
    </source>
</evidence>
<dbReference type="EMBL" id="JANKBY010000070">
    <property type="protein sequence ID" value="MCR1822674.1"/>
    <property type="molecule type" value="Genomic_DNA"/>
</dbReference>
<evidence type="ECO:0000259" key="2">
    <source>
        <dbReference type="Pfam" id="PF26011"/>
    </source>
</evidence>